<evidence type="ECO:0000256" key="1">
    <source>
        <dbReference type="ARBA" id="ARBA00010617"/>
    </source>
</evidence>
<sequence>MVTISLREALLLLGVLLIITKAVGIGPFSNKRAGLAPGPPGVCSYSVEDPSMIDNITGKPFIGNLLDVPPFHSWLKFKEWADQYGPIMSINLGGRLNYIVSTEKIANDLLRERGNIYSDREQTPAGAQLLSGGLRPLLLPYNDVWRNGRKLMHHLTMTKKANSYQPTQLLESTKMLHDLIKSPKDYEFFFERYASGVIFRLAFGKRIDEKNEPILRRIVKVNHTLEKVASPGSYLVDTFPSLMYLPRFLAPWKRELEDYHTFESTLFKELLEDVKKDLKEGQATDCWEKYFVEHASEYSLTEEQGAYVIGTLFEAGSGTTAAAMMSFLLAMVHYPEWQTKVQHEIDQVVPRSRLPTFDDLPNLPTVRAMAKETVRWRPVTAGGVPHMLSREDTYNGFVLPAGTNVHANQWAIHHDKELYPDPDNYNPERWLNPKYPTYKEPLTIHPNLQNFSCFGFGRRICPGQNIAERSLFILVARIMWTCKISKAKDATGHEIDVPLYNYTTGFNAQPKSFPFELKPRDDSRLGVVEKEYEFWQMNDPLVGR</sequence>
<keyword evidence="5 6" id="KW-0349">Heme</keyword>
<dbReference type="GO" id="GO:0005506">
    <property type="term" value="F:iron ion binding"/>
    <property type="evidence" value="ECO:0007669"/>
    <property type="project" value="InterPro"/>
</dbReference>
<dbReference type="SUPFAM" id="SSF48264">
    <property type="entry name" value="Cytochrome P450"/>
    <property type="match status" value="1"/>
</dbReference>
<dbReference type="GO" id="GO:0016705">
    <property type="term" value="F:oxidoreductase activity, acting on paired donors, with incorporation or reduction of molecular oxygen"/>
    <property type="evidence" value="ECO:0007669"/>
    <property type="project" value="InterPro"/>
</dbReference>
<dbReference type="Gene3D" id="1.10.630.10">
    <property type="entry name" value="Cytochrome P450"/>
    <property type="match status" value="1"/>
</dbReference>
<dbReference type="RefSeq" id="XP_064699877.1">
    <property type="nucleotide sequence ID" value="XM_064855484.1"/>
</dbReference>
<protein>
    <recommendedName>
        <fullName evidence="10">Cytochrome P450</fullName>
    </recommendedName>
</protein>
<dbReference type="PRINTS" id="PR00385">
    <property type="entry name" value="P450"/>
</dbReference>
<dbReference type="InterPro" id="IPR017972">
    <property type="entry name" value="Cyt_P450_CS"/>
</dbReference>
<dbReference type="InterPro" id="IPR001128">
    <property type="entry name" value="Cyt_P450"/>
</dbReference>
<keyword evidence="7" id="KW-0732">Signal</keyword>
<dbReference type="Pfam" id="PF00067">
    <property type="entry name" value="p450"/>
    <property type="match status" value="1"/>
</dbReference>
<feature type="chain" id="PRO_5043832890" description="Cytochrome P450" evidence="7">
    <location>
        <begin position="25"/>
        <end position="544"/>
    </location>
</feature>
<dbReference type="InterPro" id="IPR050364">
    <property type="entry name" value="Cytochrome_P450_fung"/>
</dbReference>
<gene>
    <name evidence="8" type="ORF">LTR84_011957</name>
</gene>
<evidence type="ECO:0000313" key="9">
    <source>
        <dbReference type="Proteomes" id="UP001358417"/>
    </source>
</evidence>
<comment type="cofactor">
    <cofactor evidence="5">
        <name>heme</name>
        <dbReference type="ChEBI" id="CHEBI:30413"/>
    </cofactor>
</comment>
<reference evidence="8 9" key="1">
    <citation type="submission" date="2023-08" db="EMBL/GenBank/DDBJ databases">
        <title>Black Yeasts Isolated from many extreme environments.</title>
        <authorList>
            <person name="Coleine C."/>
            <person name="Stajich J.E."/>
            <person name="Selbmann L."/>
        </authorList>
    </citation>
    <scope>NUCLEOTIDE SEQUENCE [LARGE SCALE GENOMIC DNA]</scope>
    <source>
        <strain evidence="8 9">CCFEE 5792</strain>
    </source>
</reference>
<evidence type="ECO:0000256" key="2">
    <source>
        <dbReference type="ARBA" id="ARBA00022723"/>
    </source>
</evidence>
<dbReference type="AlphaFoldDB" id="A0AAV9MUM8"/>
<comment type="caution">
    <text evidence="8">The sequence shown here is derived from an EMBL/GenBank/DDBJ whole genome shotgun (WGS) entry which is preliminary data.</text>
</comment>
<evidence type="ECO:0008006" key="10">
    <source>
        <dbReference type="Google" id="ProtNLM"/>
    </source>
</evidence>
<evidence type="ECO:0000256" key="3">
    <source>
        <dbReference type="ARBA" id="ARBA00023002"/>
    </source>
</evidence>
<dbReference type="CDD" id="cd11065">
    <property type="entry name" value="CYP64-like"/>
    <property type="match status" value="1"/>
</dbReference>
<dbReference type="PANTHER" id="PTHR46300:SF8">
    <property type="entry name" value="CYTOCHROME P450 2E1"/>
    <property type="match status" value="1"/>
</dbReference>
<dbReference type="Proteomes" id="UP001358417">
    <property type="component" value="Unassembled WGS sequence"/>
</dbReference>
<evidence type="ECO:0000256" key="4">
    <source>
        <dbReference type="ARBA" id="ARBA00023004"/>
    </source>
</evidence>
<keyword evidence="9" id="KW-1185">Reference proteome</keyword>
<keyword evidence="6" id="KW-0503">Monooxygenase</keyword>
<comment type="similarity">
    <text evidence="1 6">Belongs to the cytochrome P450 family.</text>
</comment>
<dbReference type="InterPro" id="IPR036396">
    <property type="entry name" value="Cyt_P450_sf"/>
</dbReference>
<dbReference type="GO" id="GO:0020037">
    <property type="term" value="F:heme binding"/>
    <property type="evidence" value="ECO:0007669"/>
    <property type="project" value="InterPro"/>
</dbReference>
<accession>A0AAV9MUM8</accession>
<evidence type="ECO:0000256" key="5">
    <source>
        <dbReference type="PIRSR" id="PIRSR602401-1"/>
    </source>
</evidence>
<dbReference type="PRINTS" id="PR00463">
    <property type="entry name" value="EP450I"/>
</dbReference>
<feature type="signal peptide" evidence="7">
    <location>
        <begin position="1"/>
        <end position="24"/>
    </location>
</feature>
<keyword evidence="4 5" id="KW-0408">Iron</keyword>
<dbReference type="PROSITE" id="PS00086">
    <property type="entry name" value="CYTOCHROME_P450"/>
    <property type="match status" value="1"/>
</dbReference>
<dbReference type="GeneID" id="89980106"/>
<evidence type="ECO:0000256" key="6">
    <source>
        <dbReference type="RuleBase" id="RU000461"/>
    </source>
</evidence>
<dbReference type="InterPro" id="IPR002401">
    <property type="entry name" value="Cyt_P450_E_grp-I"/>
</dbReference>
<proteinExistence type="inferred from homology"/>
<feature type="binding site" description="axial binding residue" evidence="5">
    <location>
        <position position="461"/>
    </location>
    <ligand>
        <name>heme</name>
        <dbReference type="ChEBI" id="CHEBI:30413"/>
    </ligand>
    <ligandPart>
        <name>Fe</name>
        <dbReference type="ChEBI" id="CHEBI:18248"/>
    </ligandPart>
</feature>
<evidence type="ECO:0000313" key="8">
    <source>
        <dbReference type="EMBL" id="KAK5043488.1"/>
    </source>
</evidence>
<keyword evidence="3 6" id="KW-0560">Oxidoreductase</keyword>
<organism evidence="8 9">
    <name type="scientific">Exophiala bonariae</name>
    <dbReference type="NCBI Taxonomy" id="1690606"/>
    <lineage>
        <taxon>Eukaryota</taxon>
        <taxon>Fungi</taxon>
        <taxon>Dikarya</taxon>
        <taxon>Ascomycota</taxon>
        <taxon>Pezizomycotina</taxon>
        <taxon>Eurotiomycetes</taxon>
        <taxon>Chaetothyriomycetidae</taxon>
        <taxon>Chaetothyriales</taxon>
        <taxon>Herpotrichiellaceae</taxon>
        <taxon>Exophiala</taxon>
    </lineage>
</organism>
<keyword evidence="2 5" id="KW-0479">Metal-binding</keyword>
<evidence type="ECO:0000256" key="7">
    <source>
        <dbReference type="SAM" id="SignalP"/>
    </source>
</evidence>
<name>A0AAV9MUM8_9EURO</name>
<dbReference type="PANTHER" id="PTHR46300">
    <property type="entry name" value="P450, PUTATIVE (EUROFUNG)-RELATED-RELATED"/>
    <property type="match status" value="1"/>
</dbReference>
<dbReference type="GO" id="GO:0004497">
    <property type="term" value="F:monooxygenase activity"/>
    <property type="evidence" value="ECO:0007669"/>
    <property type="project" value="UniProtKB-KW"/>
</dbReference>
<dbReference type="EMBL" id="JAVRRD010000062">
    <property type="protein sequence ID" value="KAK5043488.1"/>
    <property type="molecule type" value="Genomic_DNA"/>
</dbReference>